<evidence type="ECO:0000313" key="4">
    <source>
        <dbReference type="EMBL" id="RWS23952.1"/>
    </source>
</evidence>
<dbReference type="EC" id="2.3.2.27" evidence="1"/>
<evidence type="ECO:0000313" key="5">
    <source>
        <dbReference type="Proteomes" id="UP000288716"/>
    </source>
</evidence>
<proteinExistence type="inferred from homology"/>
<dbReference type="GO" id="GO:0000151">
    <property type="term" value="C:ubiquitin ligase complex"/>
    <property type="evidence" value="ECO:0007669"/>
    <property type="project" value="TreeGrafter"/>
</dbReference>
<name>A0A443S8V2_9ACAR</name>
<evidence type="ECO:0000256" key="1">
    <source>
        <dbReference type="RuleBase" id="RU366018"/>
    </source>
</evidence>
<comment type="function">
    <text evidence="1">Ubiquitin ligase protein which is a component of the N-end rule pathway. Recognizes and binds to proteins bearing specific N-terminal residues that are destabilizing according to the N-end rule, leading to their ubiquitination and subsequent degradation.</text>
</comment>
<dbReference type="OrthoDB" id="15304at2759"/>
<dbReference type="UniPathway" id="UPA00143"/>
<feature type="region of interest" description="Disordered" evidence="2">
    <location>
        <begin position="117"/>
        <end position="138"/>
    </location>
</feature>
<dbReference type="SUPFAM" id="SSF57850">
    <property type="entry name" value="RING/U-box"/>
    <property type="match status" value="1"/>
</dbReference>
<gene>
    <name evidence="4" type="ORF">B4U80_05536</name>
</gene>
<organism evidence="4 5">
    <name type="scientific">Leptotrombidium deliense</name>
    <dbReference type="NCBI Taxonomy" id="299467"/>
    <lineage>
        <taxon>Eukaryota</taxon>
        <taxon>Metazoa</taxon>
        <taxon>Ecdysozoa</taxon>
        <taxon>Arthropoda</taxon>
        <taxon>Chelicerata</taxon>
        <taxon>Arachnida</taxon>
        <taxon>Acari</taxon>
        <taxon>Acariformes</taxon>
        <taxon>Trombidiformes</taxon>
        <taxon>Prostigmata</taxon>
        <taxon>Anystina</taxon>
        <taxon>Parasitengona</taxon>
        <taxon>Trombiculoidea</taxon>
        <taxon>Trombiculidae</taxon>
        <taxon>Leptotrombidium</taxon>
    </lineage>
</organism>
<keyword evidence="1" id="KW-0479">Metal-binding</keyword>
<dbReference type="Pfam" id="PF18995">
    <property type="entry name" value="PRT6_C"/>
    <property type="match status" value="1"/>
</dbReference>
<dbReference type="PANTHER" id="PTHR21497:SF39">
    <property type="entry name" value="E3 UBIQUITIN-PROTEIN LIGASE UBR3"/>
    <property type="match status" value="1"/>
</dbReference>
<dbReference type="GO" id="GO:0071596">
    <property type="term" value="P:ubiquitin-dependent protein catabolic process via the N-end rule pathway"/>
    <property type="evidence" value="ECO:0007669"/>
    <property type="project" value="UniProtKB-UniRule"/>
</dbReference>
<keyword evidence="1" id="KW-0808">Transferase</keyword>
<evidence type="ECO:0000256" key="2">
    <source>
        <dbReference type="SAM" id="MobiDB-lite"/>
    </source>
</evidence>
<dbReference type="STRING" id="299467.A0A443S8V2"/>
<feature type="domain" description="E3 ubiquitin-protein ligase UBR-like C-terminal" evidence="3">
    <location>
        <begin position="484"/>
        <end position="837"/>
    </location>
</feature>
<evidence type="ECO:0000259" key="3">
    <source>
        <dbReference type="Pfam" id="PF18995"/>
    </source>
</evidence>
<dbReference type="GO" id="GO:0005737">
    <property type="term" value="C:cytoplasm"/>
    <property type="evidence" value="ECO:0007669"/>
    <property type="project" value="TreeGrafter"/>
</dbReference>
<dbReference type="InterPro" id="IPR044046">
    <property type="entry name" value="E3_ligase_UBR-like_C"/>
</dbReference>
<reference evidence="4 5" key="1">
    <citation type="journal article" date="2018" name="Gigascience">
        <title>Genomes of trombidid mites reveal novel predicted allergens and laterally-transferred genes associated with secondary metabolism.</title>
        <authorList>
            <person name="Dong X."/>
            <person name="Chaisiri K."/>
            <person name="Xia D."/>
            <person name="Armstrong S.D."/>
            <person name="Fang Y."/>
            <person name="Donnelly M.J."/>
            <person name="Kadowaki T."/>
            <person name="McGarry J.W."/>
            <person name="Darby A.C."/>
            <person name="Makepeace B.L."/>
        </authorList>
    </citation>
    <scope>NUCLEOTIDE SEQUENCE [LARGE SCALE GENOMIC DNA]</scope>
    <source>
        <strain evidence="4">UoL-UT</strain>
    </source>
</reference>
<keyword evidence="1" id="KW-0862">Zinc</keyword>
<dbReference type="GO" id="GO:0061630">
    <property type="term" value="F:ubiquitin protein ligase activity"/>
    <property type="evidence" value="ECO:0007669"/>
    <property type="project" value="UniProtKB-UniRule"/>
</dbReference>
<keyword evidence="1" id="KW-0833">Ubl conjugation pathway</keyword>
<dbReference type="GO" id="GO:0008270">
    <property type="term" value="F:zinc ion binding"/>
    <property type="evidence" value="ECO:0007669"/>
    <property type="project" value="UniProtKB-UniRule"/>
</dbReference>
<comment type="catalytic activity">
    <reaction evidence="1">
        <text>S-ubiquitinyl-[E2 ubiquitin-conjugating enzyme]-L-cysteine + [acceptor protein]-L-lysine = [E2 ubiquitin-conjugating enzyme]-L-cysteine + N(6)-ubiquitinyl-[acceptor protein]-L-lysine.</text>
        <dbReference type="EC" id="2.3.2.27"/>
    </reaction>
</comment>
<dbReference type="InterPro" id="IPR039164">
    <property type="entry name" value="UBR1-like"/>
</dbReference>
<dbReference type="GO" id="GO:0016567">
    <property type="term" value="P:protein ubiquitination"/>
    <property type="evidence" value="ECO:0007669"/>
    <property type="project" value="UniProtKB-UniRule"/>
</dbReference>
<dbReference type="AlphaFoldDB" id="A0A443S8V2"/>
<dbReference type="VEuPathDB" id="VectorBase:LDEU008088"/>
<protein>
    <recommendedName>
        <fullName evidence="1">E3 ubiquitin-protein ligase</fullName>
        <ecNumber evidence="1">2.3.2.27</ecNumber>
    </recommendedName>
</protein>
<keyword evidence="5" id="KW-1185">Reference proteome</keyword>
<dbReference type="PANTHER" id="PTHR21497">
    <property type="entry name" value="UBIQUITIN LIGASE E3 ALPHA-RELATED"/>
    <property type="match status" value="1"/>
</dbReference>
<comment type="caution">
    <text evidence="4">The sequence shown here is derived from an EMBL/GenBank/DDBJ whole genome shotgun (WGS) entry which is preliminary data.</text>
</comment>
<comment type="pathway">
    <text evidence="1">Protein modification; protein ubiquitination.</text>
</comment>
<dbReference type="Proteomes" id="UP000288716">
    <property type="component" value="Unassembled WGS sequence"/>
</dbReference>
<keyword evidence="1" id="KW-0863">Zinc-finger</keyword>
<sequence>MKVCELMRALPASASGSSHTNLPINESILSLLLKLHSKLSGTPDSYQQNDNPSSSRIGDGTHFVKCVIDLYCKLNVSSGLTDVKEWRNKLWPSKKNANDSHSASEATFSTSGFIVGDSDGLRSSESRDERRRKAQERQQKLMAEFASRQKAFMKAMNESLNDPTNEENDVSNESVGANPSASGSFLKAKTYECVICGQTSPSTVDRLIGVVVLLQSTSVLGHSHPMYTPSYSSPADEESDCVRNLPCTDEEMRMCKKRTTLSSYMEQRIDDLSHHFDPQWMYAVNIGWVGGVHVQSCGHYLHLDCHKSYLQTLRNGPQHPHLRHGAEVGEFSCPLCRQLANTVLPINPEMGHHGAVVKCRPNDMEGVAHELMDLLSTPISPDPHFLKLLFNFNQDITKATASQYQNVRPPATNQSLFLFMCSIARTNLEAELLVRLSKATPTGAKKSCFVSLFHCLALDVKGVLSPSYAHLWLQLTGLKSSDERSLTVAQVEVPLLLRDTCALLIQIFFALPLNVDKAYYTCVVQMLYSLNLIQAFAQLTCLITEEVRNEFKIQFSSKAENKLETIWDYVGFIVTQLEESGLYCGIDDDRKMPTRVWANKEIIEGVKSICTPFLRIAALLQSHLYKDHFPSTIADDVENEYSILCSYLGVQSCKKIDSETDLLLPTWVSNEIVLIKTWCHDFSNFVVKSVMDAGKLLRNKPLHWRRPALLRLPQTYDQLFLYYNYRTCSKCNKVPKEPNICLVCGTLVCMREYCCRPDSSSATPMEACAHSESCGAGTAIYLAVNSSTIIVIRGKRACVWGSVYLDAYGEEDRDLKRGKPLYLHAKRYSVLEQQWLTHSFDHTNKRWVHHKDAL</sequence>
<dbReference type="EMBL" id="NCKV01005611">
    <property type="protein sequence ID" value="RWS23952.1"/>
    <property type="molecule type" value="Genomic_DNA"/>
</dbReference>
<comment type="similarity">
    <text evidence="1">Belongs to the E3 ubiquitin-protein ligase UBR1-like family.</text>
</comment>
<feature type="compositionally biased region" description="Basic and acidic residues" evidence="2">
    <location>
        <begin position="119"/>
        <end position="138"/>
    </location>
</feature>
<accession>A0A443S8V2</accession>